<keyword evidence="6" id="KW-1185">Reference proteome</keyword>
<evidence type="ECO:0000259" key="4">
    <source>
        <dbReference type="PROSITE" id="PS50932"/>
    </source>
</evidence>
<accession>A0A9E8NJW4</accession>
<dbReference type="InterPro" id="IPR010982">
    <property type="entry name" value="Lambda_DNA-bd_dom_sf"/>
</dbReference>
<dbReference type="SMART" id="SM00354">
    <property type="entry name" value="HTH_LACI"/>
    <property type="match status" value="1"/>
</dbReference>
<dbReference type="RefSeq" id="WP_244822986.1">
    <property type="nucleotide sequence ID" value="NZ_CP112998.1"/>
</dbReference>
<organism evidence="5 6">
    <name type="scientific">Dyadobacter pollutisoli</name>
    <dbReference type="NCBI Taxonomy" id="2910158"/>
    <lineage>
        <taxon>Bacteria</taxon>
        <taxon>Pseudomonadati</taxon>
        <taxon>Bacteroidota</taxon>
        <taxon>Cytophagia</taxon>
        <taxon>Cytophagales</taxon>
        <taxon>Spirosomataceae</taxon>
        <taxon>Dyadobacter</taxon>
    </lineage>
</organism>
<name>A0A9E8NJW4_9BACT</name>
<dbReference type="AlphaFoldDB" id="A0A9E8NJW4"/>
<reference evidence="5" key="1">
    <citation type="submission" date="2022-11" db="EMBL/GenBank/DDBJ databases">
        <title>Dyadobacter pollutisoli sp. nov., isolated from plastic dumped soil.</title>
        <authorList>
            <person name="Kim J.M."/>
            <person name="Kim K.R."/>
            <person name="Lee J.K."/>
            <person name="Hao L."/>
            <person name="Jeon C.O."/>
        </authorList>
    </citation>
    <scope>NUCLEOTIDE SEQUENCE</scope>
    <source>
        <strain evidence="5">U1</strain>
    </source>
</reference>
<keyword evidence="2" id="KW-0238">DNA-binding</keyword>
<evidence type="ECO:0000313" key="5">
    <source>
        <dbReference type="EMBL" id="WAC15369.1"/>
    </source>
</evidence>
<dbReference type="Pfam" id="PF00356">
    <property type="entry name" value="LacI"/>
    <property type="match status" value="1"/>
</dbReference>
<keyword evidence="1" id="KW-0805">Transcription regulation</keyword>
<evidence type="ECO:0000256" key="1">
    <source>
        <dbReference type="ARBA" id="ARBA00023015"/>
    </source>
</evidence>
<dbReference type="GO" id="GO:0003700">
    <property type="term" value="F:DNA-binding transcription factor activity"/>
    <property type="evidence" value="ECO:0007669"/>
    <property type="project" value="TreeGrafter"/>
</dbReference>
<proteinExistence type="predicted"/>
<dbReference type="PROSITE" id="PS50932">
    <property type="entry name" value="HTH_LACI_2"/>
    <property type="match status" value="1"/>
</dbReference>
<dbReference type="EMBL" id="CP112998">
    <property type="protein sequence ID" value="WAC15369.1"/>
    <property type="molecule type" value="Genomic_DNA"/>
</dbReference>
<dbReference type="KEGG" id="dpf:ON006_15650"/>
<dbReference type="PANTHER" id="PTHR30146">
    <property type="entry name" value="LACI-RELATED TRANSCRIPTIONAL REPRESSOR"/>
    <property type="match status" value="1"/>
</dbReference>
<feature type="domain" description="HTH lacI-type" evidence="4">
    <location>
        <begin position="6"/>
        <end position="60"/>
    </location>
</feature>
<dbReference type="PROSITE" id="PS00356">
    <property type="entry name" value="HTH_LACI_1"/>
    <property type="match status" value="1"/>
</dbReference>
<sequence>MNNKTIRIKDIALKAKVSTGTVDRVIHNRGKVAEKVRLRIQKIIDDSNYEPNLMARALGSKKQYRFAALVPDHEIDSYWHAPKEGIELAVKELRQYGISVEPFVFNPFNVASYIEKATELTATNPEGIFLSPIFYHETLPFFEKWKKAHIPFVLFNTEIEDFGPLSYIGQDSYQSGKLAGKLMHYGQSEPCSILVVHIDEKTSNAAHLVKKENGLRDYFGQVDADKHYAIATLELDRSDPSDFSQKLSQAIDSTPDLKHIFVTTSKAHHVASFLEDRHIGHIKIIGYDLLSQNLHYLKKGTIGFLINQNPKRQGYLGIKQLADFLVFRKKVAKLKFLPLDIVTQENLNYYLDEEEETVMEETVANA</sequence>
<dbReference type="GO" id="GO:0000976">
    <property type="term" value="F:transcription cis-regulatory region binding"/>
    <property type="evidence" value="ECO:0007669"/>
    <property type="project" value="TreeGrafter"/>
</dbReference>
<evidence type="ECO:0000313" key="6">
    <source>
        <dbReference type="Proteomes" id="UP001164653"/>
    </source>
</evidence>
<keyword evidence="3" id="KW-0804">Transcription</keyword>
<dbReference type="SUPFAM" id="SSF47413">
    <property type="entry name" value="lambda repressor-like DNA-binding domains"/>
    <property type="match status" value="1"/>
</dbReference>
<evidence type="ECO:0000256" key="2">
    <source>
        <dbReference type="ARBA" id="ARBA00023125"/>
    </source>
</evidence>
<dbReference type="InterPro" id="IPR025997">
    <property type="entry name" value="SBP_2_dom"/>
</dbReference>
<dbReference type="Gene3D" id="3.40.50.2300">
    <property type="match status" value="2"/>
</dbReference>
<dbReference type="Gene3D" id="1.10.260.40">
    <property type="entry name" value="lambda repressor-like DNA-binding domains"/>
    <property type="match status" value="1"/>
</dbReference>
<dbReference type="InterPro" id="IPR028082">
    <property type="entry name" value="Peripla_BP_I"/>
</dbReference>
<dbReference type="InterPro" id="IPR000843">
    <property type="entry name" value="HTH_LacI"/>
</dbReference>
<protein>
    <submittedName>
        <fullName evidence="5">Substrate-binding domain-containing protein</fullName>
    </submittedName>
</protein>
<gene>
    <name evidence="5" type="ORF">ON006_15650</name>
</gene>
<evidence type="ECO:0000256" key="3">
    <source>
        <dbReference type="ARBA" id="ARBA00023163"/>
    </source>
</evidence>
<dbReference type="Proteomes" id="UP001164653">
    <property type="component" value="Chromosome"/>
</dbReference>
<dbReference type="PANTHER" id="PTHR30146:SF144">
    <property type="entry name" value="LACI-FAMILY TRANSCRIPTION REGULATOR"/>
    <property type="match status" value="1"/>
</dbReference>
<dbReference type="SUPFAM" id="SSF53822">
    <property type="entry name" value="Periplasmic binding protein-like I"/>
    <property type="match status" value="1"/>
</dbReference>
<dbReference type="Pfam" id="PF13407">
    <property type="entry name" value="Peripla_BP_4"/>
    <property type="match status" value="1"/>
</dbReference>